<comment type="subcellular location">
    <subcellularLocation>
        <location evidence="1">Membrane</location>
        <topology evidence="1">Multi-pass membrane protein</topology>
    </subcellularLocation>
</comment>
<feature type="transmembrane region" description="Helical" evidence="8">
    <location>
        <begin position="397"/>
        <end position="418"/>
    </location>
</feature>
<keyword evidence="2" id="KW-0813">Transport</keyword>
<protein>
    <submittedName>
        <fullName evidence="10">Protein ClcA</fullName>
    </submittedName>
</protein>
<dbReference type="Gene3D" id="1.10.3080.10">
    <property type="entry name" value="Clc chloride channel"/>
    <property type="match status" value="1"/>
</dbReference>
<evidence type="ECO:0000256" key="2">
    <source>
        <dbReference type="ARBA" id="ARBA00022448"/>
    </source>
</evidence>
<dbReference type="STRING" id="871968.DESME_12990"/>
<dbReference type="Pfam" id="PF00654">
    <property type="entry name" value="Voltage_CLC"/>
    <property type="match status" value="1"/>
</dbReference>
<dbReference type="GO" id="GO:0008324">
    <property type="term" value="F:monoatomic cation transmembrane transporter activity"/>
    <property type="evidence" value="ECO:0007669"/>
    <property type="project" value="InterPro"/>
</dbReference>
<proteinExistence type="predicted"/>
<dbReference type="GO" id="GO:0005886">
    <property type="term" value="C:plasma membrane"/>
    <property type="evidence" value="ECO:0007669"/>
    <property type="project" value="TreeGrafter"/>
</dbReference>
<dbReference type="InterPro" id="IPR036721">
    <property type="entry name" value="RCK_C_sf"/>
</dbReference>
<dbReference type="PANTHER" id="PTHR45711">
    <property type="entry name" value="CHLORIDE CHANNEL PROTEIN"/>
    <property type="match status" value="1"/>
</dbReference>
<dbReference type="PANTHER" id="PTHR45711:SF6">
    <property type="entry name" value="CHLORIDE CHANNEL PROTEIN"/>
    <property type="match status" value="1"/>
</dbReference>
<dbReference type="SUPFAM" id="SSF81340">
    <property type="entry name" value="Clc chloride channel"/>
    <property type="match status" value="1"/>
</dbReference>
<gene>
    <name evidence="10" type="ORF">DESME_12990</name>
</gene>
<keyword evidence="11" id="KW-1185">Reference proteome</keyword>
<evidence type="ECO:0000313" key="10">
    <source>
        <dbReference type="EMBL" id="AHF07833.1"/>
    </source>
</evidence>
<sequence length="524" mass="57317">MRNYNQELYHPVIHWRDFKLKIFIEGIIVGILSGSVVVAFRFVLEKAETWRTKLLPFLKTQGSFAILLWFGVLISLAFILNFMGKKEQMAGGSGIPQVKGELIGYINMNWLKVLAVKFIGGTLAIGAGLSLGREGPSVQLGAVTAKGLSRFLKRLRIEEKYLITSGASAGLAAAFNAPLAGVIFALEELTKNFSPAVLISAMSASLTADFISQQVFGQKPIFNVSHLMVLPLNQYGYLIGLGIATGILGALFNGALFKSLNLYDRVKLPQVLKLTIPLFMAGILGFILPQILGGGNALVDSLTHENYGIELLLILWLGKFLFTMLSFGSGVPGGIFLPLLVIGALTGDIYGQVLTYLYHFNPQYLQNFTIFAMAAYFTAIVKAPVTGSILITEMTGSFEHLLALITVSMTAYIVSDLLKSAPIYDSLLDRLLNKQLTHKEVSEESPKVITEVSVALGSELEGKSIKDILWPENCLIVSIKRGEKEIIPKGKTKVLAGDFIYVLIDENQVVRAKSRLMKMSEGRE</sequence>
<dbReference type="HOGENOM" id="CLU_015263_7_4_9"/>
<feature type="transmembrane region" description="Helical" evidence="8">
    <location>
        <begin position="64"/>
        <end position="83"/>
    </location>
</feature>
<reference evidence="10 11" key="1">
    <citation type="submission" date="2013-12" db="EMBL/GenBank/DDBJ databases">
        <authorList>
            <consortium name="DOE Joint Genome Institute"/>
            <person name="Smidt H."/>
            <person name="Huntemann M."/>
            <person name="Han J."/>
            <person name="Chen A."/>
            <person name="Kyrpides N."/>
            <person name="Mavromatis K."/>
            <person name="Markowitz V."/>
            <person name="Palaniappan K."/>
            <person name="Ivanova N."/>
            <person name="Schaumberg A."/>
            <person name="Pati A."/>
            <person name="Liolios K."/>
            <person name="Nordberg H.P."/>
            <person name="Cantor M.N."/>
            <person name="Hua S.X."/>
            <person name="Woyke T."/>
        </authorList>
    </citation>
    <scope>NUCLEOTIDE SEQUENCE [LARGE SCALE GENOMIC DNA]</scope>
    <source>
        <strain evidence="11">DSM 15288</strain>
    </source>
</reference>
<feature type="transmembrane region" description="Helical" evidence="8">
    <location>
        <begin position="235"/>
        <end position="256"/>
    </location>
</feature>
<dbReference type="InterPro" id="IPR001807">
    <property type="entry name" value="ClC"/>
</dbReference>
<dbReference type="RefSeq" id="WP_006715919.1">
    <property type="nucleotide sequence ID" value="NZ_CP007032.1"/>
</dbReference>
<evidence type="ECO:0000256" key="3">
    <source>
        <dbReference type="ARBA" id="ARBA00022692"/>
    </source>
</evidence>
<keyword evidence="4 8" id="KW-1133">Transmembrane helix</keyword>
<accession>W0EE94</accession>
<dbReference type="eggNOG" id="COG0038">
    <property type="taxonomic scope" value="Bacteria"/>
</dbReference>
<dbReference type="Pfam" id="PF02080">
    <property type="entry name" value="TrkA_C"/>
    <property type="match status" value="1"/>
</dbReference>
<evidence type="ECO:0000256" key="7">
    <source>
        <dbReference type="ARBA" id="ARBA00023214"/>
    </source>
</evidence>
<evidence type="ECO:0000256" key="1">
    <source>
        <dbReference type="ARBA" id="ARBA00004141"/>
    </source>
</evidence>
<evidence type="ECO:0000256" key="4">
    <source>
        <dbReference type="ARBA" id="ARBA00022989"/>
    </source>
</evidence>
<evidence type="ECO:0000313" key="11">
    <source>
        <dbReference type="Proteomes" id="UP000010847"/>
    </source>
</evidence>
<feature type="transmembrane region" description="Helical" evidence="8">
    <location>
        <begin position="311"/>
        <end position="329"/>
    </location>
</feature>
<dbReference type="KEGG" id="dmt:DESME_12990"/>
<organism evidence="10 11">
    <name type="scientific">Desulfitobacterium metallireducens DSM 15288</name>
    <dbReference type="NCBI Taxonomy" id="871968"/>
    <lineage>
        <taxon>Bacteria</taxon>
        <taxon>Bacillati</taxon>
        <taxon>Bacillota</taxon>
        <taxon>Clostridia</taxon>
        <taxon>Eubacteriales</taxon>
        <taxon>Desulfitobacteriaceae</taxon>
        <taxon>Desulfitobacterium</taxon>
    </lineage>
</organism>
<dbReference type="EMBL" id="CP007032">
    <property type="protein sequence ID" value="AHF07833.1"/>
    <property type="molecule type" value="Genomic_DNA"/>
</dbReference>
<keyword evidence="7" id="KW-0868">Chloride</keyword>
<dbReference type="PRINTS" id="PR00762">
    <property type="entry name" value="CLCHANNEL"/>
</dbReference>
<dbReference type="GO" id="GO:0005247">
    <property type="term" value="F:voltage-gated chloride channel activity"/>
    <property type="evidence" value="ECO:0007669"/>
    <property type="project" value="TreeGrafter"/>
</dbReference>
<dbReference type="CDD" id="cd01031">
    <property type="entry name" value="EriC"/>
    <property type="match status" value="1"/>
</dbReference>
<dbReference type="PROSITE" id="PS51202">
    <property type="entry name" value="RCK_C"/>
    <property type="match status" value="1"/>
</dbReference>
<feature type="transmembrane region" description="Helical" evidence="8">
    <location>
        <begin position="276"/>
        <end position="299"/>
    </location>
</feature>
<dbReference type="InterPro" id="IPR014743">
    <property type="entry name" value="Cl-channel_core"/>
</dbReference>
<feature type="transmembrane region" description="Helical" evidence="8">
    <location>
        <begin position="370"/>
        <end position="391"/>
    </location>
</feature>
<dbReference type="Proteomes" id="UP000010847">
    <property type="component" value="Chromosome"/>
</dbReference>
<dbReference type="InterPro" id="IPR006037">
    <property type="entry name" value="RCK_C"/>
</dbReference>
<dbReference type="SUPFAM" id="SSF116726">
    <property type="entry name" value="TrkA C-terminal domain-like"/>
    <property type="match status" value="1"/>
</dbReference>
<evidence type="ECO:0000256" key="5">
    <source>
        <dbReference type="ARBA" id="ARBA00023065"/>
    </source>
</evidence>
<dbReference type="OrthoDB" id="9812438at2"/>
<feature type="transmembrane region" description="Helical" evidence="8">
    <location>
        <begin position="20"/>
        <end position="44"/>
    </location>
</feature>
<feature type="domain" description="RCK C-terminal" evidence="9">
    <location>
        <begin position="437"/>
        <end position="519"/>
    </location>
</feature>
<evidence type="ECO:0000256" key="6">
    <source>
        <dbReference type="ARBA" id="ARBA00023136"/>
    </source>
</evidence>
<evidence type="ECO:0000256" key="8">
    <source>
        <dbReference type="SAM" id="Phobius"/>
    </source>
</evidence>
<evidence type="ECO:0000259" key="9">
    <source>
        <dbReference type="PROSITE" id="PS51202"/>
    </source>
</evidence>
<dbReference type="eggNOG" id="COG0569">
    <property type="taxonomic scope" value="Bacteria"/>
</dbReference>
<dbReference type="AlphaFoldDB" id="W0EE94"/>
<keyword evidence="5" id="KW-0406">Ion transport</keyword>
<feature type="transmembrane region" description="Helical" evidence="8">
    <location>
        <begin position="335"/>
        <end position="358"/>
    </location>
</feature>
<feature type="transmembrane region" description="Helical" evidence="8">
    <location>
        <begin position="161"/>
        <end position="186"/>
    </location>
</feature>
<dbReference type="GO" id="GO:0006813">
    <property type="term" value="P:potassium ion transport"/>
    <property type="evidence" value="ECO:0007669"/>
    <property type="project" value="InterPro"/>
</dbReference>
<dbReference type="Gene3D" id="3.30.70.1450">
    <property type="entry name" value="Regulator of K+ conductance, C-terminal domain"/>
    <property type="match status" value="1"/>
</dbReference>
<name>W0EE94_9FIRM</name>
<keyword evidence="6 8" id="KW-0472">Membrane</keyword>
<keyword evidence="3 8" id="KW-0812">Transmembrane</keyword>